<organism evidence="2 3">
    <name type="scientific">Datura stramonium</name>
    <name type="common">Jimsonweed</name>
    <name type="synonym">Common thornapple</name>
    <dbReference type="NCBI Taxonomy" id="4076"/>
    <lineage>
        <taxon>Eukaryota</taxon>
        <taxon>Viridiplantae</taxon>
        <taxon>Streptophyta</taxon>
        <taxon>Embryophyta</taxon>
        <taxon>Tracheophyta</taxon>
        <taxon>Spermatophyta</taxon>
        <taxon>Magnoliopsida</taxon>
        <taxon>eudicotyledons</taxon>
        <taxon>Gunneridae</taxon>
        <taxon>Pentapetalae</taxon>
        <taxon>asterids</taxon>
        <taxon>lamiids</taxon>
        <taxon>Solanales</taxon>
        <taxon>Solanaceae</taxon>
        <taxon>Solanoideae</taxon>
        <taxon>Datureae</taxon>
        <taxon>Datura</taxon>
    </lineage>
</organism>
<dbReference type="EMBL" id="JACEIK010000406">
    <property type="protein sequence ID" value="MCD7456517.1"/>
    <property type="molecule type" value="Genomic_DNA"/>
</dbReference>
<accession>A0ABS8SCD2</accession>
<keyword evidence="3" id="KW-1185">Reference proteome</keyword>
<keyword evidence="1" id="KW-0472">Membrane</keyword>
<feature type="transmembrane region" description="Helical" evidence="1">
    <location>
        <begin position="58"/>
        <end position="84"/>
    </location>
</feature>
<protein>
    <submittedName>
        <fullName evidence="2">Uncharacterized protein</fullName>
    </submittedName>
</protein>
<proteinExistence type="predicted"/>
<evidence type="ECO:0000256" key="1">
    <source>
        <dbReference type="SAM" id="Phobius"/>
    </source>
</evidence>
<reference evidence="2 3" key="1">
    <citation type="journal article" date="2021" name="BMC Genomics">
        <title>Datura genome reveals duplications of psychoactive alkaloid biosynthetic genes and high mutation rate following tissue culture.</title>
        <authorList>
            <person name="Rajewski A."/>
            <person name="Carter-House D."/>
            <person name="Stajich J."/>
            <person name="Litt A."/>
        </authorList>
    </citation>
    <scope>NUCLEOTIDE SEQUENCE [LARGE SCALE GENOMIC DNA]</scope>
    <source>
        <strain evidence="2">AR-01</strain>
    </source>
</reference>
<feature type="transmembrane region" description="Helical" evidence="1">
    <location>
        <begin position="96"/>
        <end position="115"/>
    </location>
</feature>
<sequence>MVLLQALFRWRRDSRQRLGDGSSSLARTVACDGATATGLELLNLAPFARRWLPGRRWFLLWLANGATTAAFSSSVGAATAHWFICCSGRQIWFTQWRRYFAAARFGPLVAAALSFSGRQLFFFR</sequence>
<gene>
    <name evidence="2" type="ORF">HAX54_031981</name>
</gene>
<evidence type="ECO:0000313" key="2">
    <source>
        <dbReference type="EMBL" id="MCD7456517.1"/>
    </source>
</evidence>
<evidence type="ECO:0000313" key="3">
    <source>
        <dbReference type="Proteomes" id="UP000823775"/>
    </source>
</evidence>
<keyword evidence="1" id="KW-0812">Transmembrane</keyword>
<keyword evidence="1" id="KW-1133">Transmembrane helix</keyword>
<dbReference type="Proteomes" id="UP000823775">
    <property type="component" value="Unassembled WGS sequence"/>
</dbReference>
<comment type="caution">
    <text evidence="2">The sequence shown here is derived from an EMBL/GenBank/DDBJ whole genome shotgun (WGS) entry which is preliminary data.</text>
</comment>
<name>A0ABS8SCD2_DATST</name>